<gene>
    <name evidence="6" type="ORF">CLUMA_CG019786</name>
</gene>
<evidence type="ECO:0000256" key="4">
    <source>
        <dbReference type="ARBA" id="ARBA00022525"/>
    </source>
</evidence>
<dbReference type="Gene3D" id="1.10.238.270">
    <property type="match status" value="1"/>
</dbReference>
<protein>
    <submittedName>
        <fullName evidence="6">CLUMA_CG019786, isoform A</fullName>
    </submittedName>
</protein>
<dbReference type="InterPro" id="IPR054577">
    <property type="entry name" value="OBP47-like_dom"/>
</dbReference>
<evidence type="ECO:0000256" key="1">
    <source>
        <dbReference type="ARBA" id="ARBA00004613"/>
    </source>
</evidence>
<evidence type="ECO:0000256" key="2">
    <source>
        <dbReference type="ARBA" id="ARBA00008098"/>
    </source>
</evidence>
<evidence type="ECO:0000259" key="5">
    <source>
        <dbReference type="Pfam" id="PF22651"/>
    </source>
</evidence>
<keyword evidence="4" id="KW-0964">Secreted</keyword>
<dbReference type="Pfam" id="PF22651">
    <property type="entry name" value="OBP47_like"/>
    <property type="match status" value="1"/>
</dbReference>
<dbReference type="Proteomes" id="UP000183832">
    <property type="component" value="Unassembled WGS sequence"/>
</dbReference>
<comment type="subcellular location">
    <subcellularLocation>
        <location evidence="1">Secreted</location>
    </subcellularLocation>
</comment>
<dbReference type="EMBL" id="CVRI01000067">
    <property type="protein sequence ID" value="CRL06746.1"/>
    <property type="molecule type" value="Genomic_DNA"/>
</dbReference>
<name>A0A1J1J453_9DIPT</name>
<dbReference type="InterPro" id="IPR052295">
    <property type="entry name" value="Odorant-binding_protein"/>
</dbReference>
<evidence type="ECO:0000313" key="6">
    <source>
        <dbReference type="EMBL" id="CRL06746.1"/>
    </source>
</evidence>
<sequence>MESITTAEDCGLGVTVGSTDECVAGMFHDESATFSSLYNIAKIASLAAEESFIPERSALNLLSWFKTKGTYKKLHEMKSNSSITLMKDFTMLTGQVQGLNHSSFIYEQKDNLAADCDKVPKGFNLAKCCKLPVLEKDYAVKLITDQFRNQRMSEVMFECKSIEAIFKEYNIAKDEGIDKEALLKTIEEKVLEPIWKPIIKAAAEECYEDIMEERDEIVKELEMRPFNIGSDECNVIYMSLLTCIQLEAFDKCPQDHWVNSESCNEARKWNEECGETVDSLNELGALKKS</sequence>
<keyword evidence="7" id="KW-1185">Reference proteome</keyword>
<dbReference type="GO" id="GO:0005576">
    <property type="term" value="C:extracellular region"/>
    <property type="evidence" value="ECO:0007669"/>
    <property type="project" value="UniProtKB-SubCell"/>
</dbReference>
<organism evidence="6 7">
    <name type="scientific">Clunio marinus</name>
    <dbReference type="NCBI Taxonomy" id="568069"/>
    <lineage>
        <taxon>Eukaryota</taxon>
        <taxon>Metazoa</taxon>
        <taxon>Ecdysozoa</taxon>
        <taxon>Arthropoda</taxon>
        <taxon>Hexapoda</taxon>
        <taxon>Insecta</taxon>
        <taxon>Pterygota</taxon>
        <taxon>Neoptera</taxon>
        <taxon>Endopterygota</taxon>
        <taxon>Diptera</taxon>
        <taxon>Nematocera</taxon>
        <taxon>Chironomoidea</taxon>
        <taxon>Chironomidae</taxon>
        <taxon>Clunio</taxon>
    </lineage>
</organism>
<proteinExistence type="inferred from homology"/>
<keyword evidence="3" id="KW-0813">Transport</keyword>
<reference evidence="6 7" key="1">
    <citation type="submission" date="2015-04" db="EMBL/GenBank/DDBJ databases">
        <authorList>
            <person name="Syromyatnikov M.Y."/>
            <person name="Popov V.N."/>
        </authorList>
    </citation>
    <scope>NUCLEOTIDE SEQUENCE [LARGE SCALE GENOMIC DNA]</scope>
</reference>
<dbReference type="PANTHER" id="PTHR21066">
    <property type="entry name" value="ODORANT-BINDING PROTEIN 59A-RELATED"/>
    <property type="match status" value="1"/>
</dbReference>
<dbReference type="AlphaFoldDB" id="A0A1J1J453"/>
<comment type="similarity">
    <text evidence="2">Belongs to the PBP/GOBP family.</text>
</comment>
<feature type="domain" description="OBP47-like" evidence="5">
    <location>
        <begin position="151"/>
        <end position="268"/>
    </location>
</feature>
<dbReference type="OrthoDB" id="7718797at2759"/>
<accession>A0A1J1J453</accession>
<evidence type="ECO:0000256" key="3">
    <source>
        <dbReference type="ARBA" id="ARBA00022448"/>
    </source>
</evidence>
<evidence type="ECO:0000313" key="7">
    <source>
        <dbReference type="Proteomes" id="UP000183832"/>
    </source>
</evidence>
<dbReference type="PANTHER" id="PTHR21066:SF3">
    <property type="entry name" value="IP02236P"/>
    <property type="match status" value="1"/>
</dbReference>